<evidence type="ECO:0000313" key="2">
    <source>
        <dbReference type="Proteomes" id="UP000327167"/>
    </source>
</evidence>
<reference evidence="1 2" key="1">
    <citation type="submission" date="2019-09" db="EMBL/GenBank/DDBJ databases">
        <authorList>
            <person name="Chandra G."/>
            <person name="Truman W A."/>
        </authorList>
    </citation>
    <scope>NUCLEOTIDE SEQUENCE [LARGE SCALE GENOMIC DNA]</scope>
    <source>
        <strain evidence="1">PS655</strain>
    </source>
</reference>
<dbReference type="EMBL" id="CABVHJ010000036">
    <property type="protein sequence ID" value="VVN47156.1"/>
    <property type="molecule type" value="Genomic_DNA"/>
</dbReference>
<sequence>MVRVFDGLARQKTLSLVLEFTLDAGDTDVLIDPLRFKQGFHQT</sequence>
<organism evidence="1 2">
    <name type="scientific">Pseudomonas fluorescens</name>
    <dbReference type="NCBI Taxonomy" id="294"/>
    <lineage>
        <taxon>Bacteria</taxon>
        <taxon>Pseudomonadati</taxon>
        <taxon>Pseudomonadota</taxon>
        <taxon>Gammaproteobacteria</taxon>
        <taxon>Pseudomonadales</taxon>
        <taxon>Pseudomonadaceae</taxon>
        <taxon>Pseudomonas</taxon>
    </lineage>
</organism>
<gene>
    <name evidence="1" type="ORF">PS655_05937</name>
</gene>
<name>A0A5E6Y1C1_PSEFL</name>
<dbReference type="Proteomes" id="UP000327167">
    <property type="component" value="Unassembled WGS sequence"/>
</dbReference>
<evidence type="ECO:0000313" key="1">
    <source>
        <dbReference type="EMBL" id="VVN47156.1"/>
    </source>
</evidence>
<proteinExistence type="predicted"/>
<accession>A0A5E6Y1C1</accession>
<protein>
    <submittedName>
        <fullName evidence="1">Uncharacterized protein</fullName>
    </submittedName>
</protein>
<dbReference type="AlphaFoldDB" id="A0A5E6Y1C1"/>